<dbReference type="PANTHER" id="PTHR30328">
    <property type="entry name" value="TRANSCRIPTIONAL REPRESSOR"/>
    <property type="match status" value="1"/>
</dbReference>
<dbReference type="EMBL" id="DVLY01000032">
    <property type="protein sequence ID" value="HIT97469.1"/>
    <property type="molecule type" value="Genomic_DNA"/>
</dbReference>
<dbReference type="SUPFAM" id="SSF48498">
    <property type="entry name" value="Tetracyclin repressor-like, C-terminal domain"/>
    <property type="match status" value="1"/>
</dbReference>
<feature type="DNA-binding region" description="H-T-H motif" evidence="2">
    <location>
        <begin position="36"/>
        <end position="55"/>
    </location>
</feature>
<dbReference type="SUPFAM" id="SSF46689">
    <property type="entry name" value="Homeodomain-like"/>
    <property type="match status" value="1"/>
</dbReference>
<name>A0A9D1H907_9FLAO</name>
<dbReference type="PROSITE" id="PS50977">
    <property type="entry name" value="HTH_TETR_2"/>
    <property type="match status" value="1"/>
</dbReference>
<gene>
    <name evidence="4" type="ORF">IAC44_01370</name>
</gene>
<evidence type="ECO:0000256" key="1">
    <source>
        <dbReference type="ARBA" id="ARBA00023125"/>
    </source>
</evidence>
<dbReference type="GO" id="GO:0003677">
    <property type="term" value="F:DNA binding"/>
    <property type="evidence" value="ECO:0007669"/>
    <property type="project" value="UniProtKB-UniRule"/>
</dbReference>
<reference evidence="4" key="1">
    <citation type="submission" date="2020-10" db="EMBL/GenBank/DDBJ databases">
        <authorList>
            <person name="Gilroy R."/>
        </authorList>
    </citation>
    <scope>NUCLEOTIDE SEQUENCE</scope>
    <source>
        <strain evidence="4">1383</strain>
    </source>
</reference>
<keyword evidence="1 2" id="KW-0238">DNA-binding</keyword>
<dbReference type="Pfam" id="PF00440">
    <property type="entry name" value="TetR_N"/>
    <property type="match status" value="1"/>
</dbReference>
<dbReference type="PRINTS" id="PR00455">
    <property type="entry name" value="HTHTETR"/>
</dbReference>
<dbReference type="InterPro" id="IPR050109">
    <property type="entry name" value="HTH-type_TetR-like_transc_reg"/>
</dbReference>
<accession>A0A9D1H907</accession>
<evidence type="ECO:0000313" key="4">
    <source>
        <dbReference type="EMBL" id="HIT97469.1"/>
    </source>
</evidence>
<sequence length="214" mass="24581">MLANKTERETPSCNKENDILRAAEREFLAKGFSGARTVSIAQAAGVTHAMLHYYFRTKEQLFERILDEKIQAMGQSVLAAFGQPRLPLVERIRDGVERHFDFIAANPDLPRFVVNEVFAHPERSLIMQQRISFVVERLIADLQVEMDATARRGEVEPIDVRTLLLDIVSLNIFPFIAFPIIEPIFGGQAADREQFFARRKQENVEVIMRRIKKQ</sequence>
<dbReference type="InterPro" id="IPR001647">
    <property type="entry name" value="HTH_TetR"/>
</dbReference>
<dbReference type="InterPro" id="IPR009057">
    <property type="entry name" value="Homeodomain-like_sf"/>
</dbReference>
<dbReference type="Proteomes" id="UP000824161">
    <property type="component" value="Unassembled WGS sequence"/>
</dbReference>
<organism evidence="4 5">
    <name type="scientific">Candidatus Merdimorpha stercoravium</name>
    <dbReference type="NCBI Taxonomy" id="2840863"/>
    <lineage>
        <taxon>Bacteria</taxon>
        <taxon>Pseudomonadati</taxon>
        <taxon>Bacteroidota</taxon>
        <taxon>Flavobacteriia</taxon>
        <taxon>Flavobacteriales</taxon>
        <taxon>Candidatus Merdimorpha</taxon>
    </lineage>
</organism>
<proteinExistence type="predicted"/>
<dbReference type="Gene3D" id="1.10.357.10">
    <property type="entry name" value="Tetracycline Repressor, domain 2"/>
    <property type="match status" value="1"/>
</dbReference>
<comment type="caution">
    <text evidence="4">The sequence shown here is derived from an EMBL/GenBank/DDBJ whole genome shotgun (WGS) entry which is preliminary data.</text>
</comment>
<dbReference type="AlphaFoldDB" id="A0A9D1H907"/>
<evidence type="ECO:0000256" key="2">
    <source>
        <dbReference type="PROSITE-ProRule" id="PRU00335"/>
    </source>
</evidence>
<protein>
    <submittedName>
        <fullName evidence="4">TetR/AcrR family transcriptional regulator</fullName>
    </submittedName>
</protein>
<dbReference type="InterPro" id="IPR041474">
    <property type="entry name" value="NicS_C"/>
</dbReference>
<evidence type="ECO:0000259" key="3">
    <source>
        <dbReference type="PROSITE" id="PS50977"/>
    </source>
</evidence>
<dbReference type="PANTHER" id="PTHR30328:SF54">
    <property type="entry name" value="HTH-TYPE TRANSCRIPTIONAL REPRESSOR SCO4008"/>
    <property type="match status" value="1"/>
</dbReference>
<evidence type="ECO:0000313" key="5">
    <source>
        <dbReference type="Proteomes" id="UP000824161"/>
    </source>
</evidence>
<reference evidence="4" key="2">
    <citation type="journal article" date="2021" name="PeerJ">
        <title>Extensive microbial diversity within the chicken gut microbiome revealed by metagenomics and culture.</title>
        <authorList>
            <person name="Gilroy R."/>
            <person name="Ravi A."/>
            <person name="Getino M."/>
            <person name="Pursley I."/>
            <person name="Horton D.L."/>
            <person name="Alikhan N.F."/>
            <person name="Baker D."/>
            <person name="Gharbi K."/>
            <person name="Hall N."/>
            <person name="Watson M."/>
            <person name="Adriaenssens E.M."/>
            <person name="Foster-Nyarko E."/>
            <person name="Jarju S."/>
            <person name="Secka A."/>
            <person name="Antonio M."/>
            <person name="Oren A."/>
            <person name="Chaudhuri R.R."/>
            <person name="La Ragione R."/>
            <person name="Hildebrand F."/>
            <person name="Pallen M.J."/>
        </authorList>
    </citation>
    <scope>NUCLEOTIDE SEQUENCE</scope>
    <source>
        <strain evidence="4">1383</strain>
    </source>
</reference>
<dbReference type="InterPro" id="IPR036271">
    <property type="entry name" value="Tet_transcr_reg_TetR-rel_C_sf"/>
</dbReference>
<feature type="domain" description="HTH tetR-type" evidence="3">
    <location>
        <begin position="13"/>
        <end position="73"/>
    </location>
</feature>
<dbReference type="Pfam" id="PF17938">
    <property type="entry name" value="TetR_C_29"/>
    <property type="match status" value="1"/>
</dbReference>